<name>A0A1F2PDN0_9FIRM</name>
<evidence type="ECO:0000256" key="1">
    <source>
        <dbReference type="ARBA" id="ARBA00004651"/>
    </source>
</evidence>
<feature type="transmembrane region" description="Helical" evidence="6">
    <location>
        <begin position="168"/>
        <end position="187"/>
    </location>
</feature>
<keyword evidence="4 6" id="KW-1133">Transmembrane helix</keyword>
<dbReference type="AlphaFoldDB" id="A0A1F2PDN0"/>
<evidence type="ECO:0000256" key="4">
    <source>
        <dbReference type="ARBA" id="ARBA00022989"/>
    </source>
</evidence>
<dbReference type="InterPro" id="IPR011701">
    <property type="entry name" value="MFS"/>
</dbReference>
<keyword evidence="3 6" id="KW-0812">Transmembrane</keyword>
<organism evidence="8 9">
    <name type="scientific">Acetobacterium wieringae</name>
    <dbReference type="NCBI Taxonomy" id="52694"/>
    <lineage>
        <taxon>Bacteria</taxon>
        <taxon>Bacillati</taxon>
        <taxon>Bacillota</taxon>
        <taxon>Clostridia</taxon>
        <taxon>Eubacteriales</taxon>
        <taxon>Eubacteriaceae</taxon>
        <taxon>Acetobacterium</taxon>
    </lineage>
</organism>
<sequence length="411" mass="44845">MNHLNRWIYASVGVVIMLLAGLVYAWTVLQAPIAMMYKEWTKSQLSVTFTIIMFCFCLGGFLGGVMQKKLTPRVIVWISALLFLAGFSITSVADSLITLYLGFGVLAGLASGLVYNAVMSSVTSWFPDKQGFISGLLLMGFGISGFIIGKVYTAVTPMDSNGGWRTTFLVFGFIIFVVMAFAGFFIVKNDKQWDVDVTENVKESEKSYEEICSKEMVVRPSFWLYLFWATSLSAAGLAIISQGAPMAMEACPEITMSTVATVVGLISVFNGVGRIVFGTLFDKIGHFFTMVIGSVIFIIAIILLITALTSHMMVLLIVAYIVTGLAYGCITPTGSAYVNRFYGSKNYPINLSVVNMNMLVSSFGSMAAGIVFDLTHSYVAILEMVIILVVLGTVASFFIRKPKEAHLPVIQ</sequence>
<dbReference type="EMBL" id="LKEU01000044">
    <property type="protein sequence ID" value="OFV69145.1"/>
    <property type="molecule type" value="Genomic_DNA"/>
</dbReference>
<dbReference type="GO" id="GO:0005886">
    <property type="term" value="C:plasma membrane"/>
    <property type="evidence" value="ECO:0007669"/>
    <property type="project" value="UniProtKB-SubCell"/>
</dbReference>
<evidence type="ECO:0000313" key="9">
    <source>
        <dbReference type="Proteomes" id="UP000176244"/>
    </source>
</evidence>
<reference evidence="8 9" key="1">
    <citation type="submission" date="2015-09" db="EMBL/GenBank/DDBJ databases">
        <title>Genome sequence of Acetobacterium wieringae DSM 1911.</title>
        <authorList>
            <person name="Poehlein A."/>
            <person name="Bengelsdorf F.R."/>
            <person name="Schiel-Bengelsdorf B."/>
            <person name="Duerre P."/>
            <person name="Daniel R."/>
        </authorList>
    </citation>
    <scope>NUCLEOTIDE SEQUENCE [LARGE SCALE GENOMIC DNA]</scope>
    <source>
        <strain evidence="8 9">DSM 1911</strain>
    </source>
</reference>
<comment type="subcellular location">
    <subcellularLocation>
        <location evidence="1">Cell membrane</location>
        <topology evidence="1">Multi-pass membrane protein</topology>
    </subcellularLocation>
</comment>
<feature type="transmembrane region" description="Helical" evidence="6">
    <location>
        <begin position="130"/>
        <end position="148"/>
    </location>
</feature>
<evidence type="ECO:0000256" key="6">
    <source>
        <dbReference type="SAM" id="Phobius"/>
    </source>
</evidence>
<keyword evidence="5 6" id="KW-0472">Membrane</keyword>
<dbReference type="Pfam" id="PF07690">
    <property type="entry name" value="MFS_1"/>
    <property type="match status" value="1"/>
</dbReference>
<feature type="transmembrane region" description="Helical" evidence="6">
    <location>
        <begin position="7"/>
        <end position="26"/>
    </location>
</feature>
<feature type="transmembrane region" description="Helical" evidence="6">
    <location>
        <begin position="74"/>
        <end position="93"/>
    </location>
</feature>
<dbReference type="PROSITE" id="PS50850">
    <property type="entry name" value="MFS"/>
    <property type="match status" value="1"/>
</dbReference>
<feature type="transmembrane region" description="Helical" evidence="6">
    <location>
        <begin position="351"/>
        <end position="372"/>
    </location>
</feature>
<feature type="transmembrane region" description="Helical" evidence="6">
    <location>
        <begin position="222"/>
        <end position="242"/>
    </location>
</feature>
<dbReference type="SUPFAM" id="SSF103473">
    <property type="entry name" value="MFS general substrate transporter"/>
    <property type="match status" value="1"/>
</dbReference>
<evidence type="ECO:0000256" key="2">
    <source>
        <dbReference type="ARBA" id="ARBA00022448"/>
    </source>
</evidence>
<comment type="caution">
    <text evidence="8">The sequence shown here is derived from an EMBL/GenBank/DDBJ whole genome shotgun (WGS) entry which is preliminary data.</text>
</comment>
<feature type="transmembrane region" description="Helical" evidence="6">
    <location>
        <begin position="46"/>
        <end position="65"/>
    </location>
</feature>
<dbReference type="PANTHER" id="PTHR11360">
    <property type="entry name" value="MONOCARBOXYLATE TRANSPORTER"/>
    <property type="match status" value="1"/>
</dbReference>
<keyword evidence="2" id="KW-0813">Transport</keyword>
<feature type="transmembrane region" description="Helical" evidence="6">
    <location>
        <begin position="284"/>
        <end position="305"/>
    </location>
</feature>
<dbReference type="GO" id="GO:0022857">
    <property type="term" value="F:transmembrane transporter activity"/>
    <property type="evidence" value="ECO:0007669"/>
    <property type="project" value="InterPro"/>
</dbReference>
<feature type="transmembrane region" description="Helical" evidence="6">
    <location>
        <begin position="311"/>
        <end position="330"/>
    </location>
</feature>
<evidence type="ECO:0000259" key="7">
    <source>
        <dbReference type="PROSITE" id="PS50850"/>
    </source>
</evidence>
<proteinExistence type="predicted"/>
<accession>A0A1F2PDN0</accession>
<feature type="transmembrane region" description="Helical" evidence="6">
    <location>
        <begin position="254"/>
        <end position="277"/>
    </location>
</feature>
<dbReference type="InterPro" id="IPR020846">
    <property type="entry name" value="MFS_dom"/>
</dbReference>
<feature type="transmembrane region" description="Helical" evidence="6">
    <location>
        <begin position="378"/>
        <end position="399"/>
    </location>
</feature>
<evidence type="ECO:0000256" key="3">
    <source>
        <dbReference type="ARBA" id="ARBA00022692"/>
    </source>
</evidence>
<evidence type="ECO:0000313" key="8">
    <source>
        <dbReference type="EMBL" id="OFV69145.1"/>
    </source>
</evidence>
<dbReference type="PANTHER" id="PTHR11360:SF317">
    <property type="entry name" value="MAJOR FACILITATOR SUPERFAMILY (MFS) PROFILE DOMAIN-CONTAINING PROTEIN-RELATED"/>
    <property type="match status" value="1"/>
</dbReference>
<gene>
    <name evidence="8" type="primary">yhjX_3</name>
    <name evidence="8" type="ORF">ACWI_33390</name>
</gene>
<dbReference type="Proteomes" id="UP000176244">
    <property type="component" value="Unassembled WGS sequence"/>
</dbReference>
<dbReference type="InterPro" id="IPR050327">
    <property type="entry name" value="Proton-linked_MCT"/>
</dbReference>
<feature type="transmembrane region" description="Helical" evidence="6">
    <location>
        <begin position="99"/>
        <end position="118"/>
    </location>
</feature>
<dbReference type="Gene3D" id="1.20.1250.20">
    <property type="entry name" value="MFS general substrate transporter like domains"/>
    <property type="match status" value="2"/>
</dbReference>
<dbReference type="InterPro" id="IPR036259">
    <property type="entry name" value="MFS_trans_sf"/>
</dbReference>
<protein>
    <submittedName>
        <fullName evidence="8">Putative MFS-type transporter YhjX</fullName>
    </submittedName>
</protein>
<dbReference type="STRING" id="52694.ACWI_33390"/>
<feature type="domain" description="Major facilitator superfamily (MFS) profile" evidence="7">
    <location>
        <begin position="6"/>
        <end position="404"/>
    </location>
</feature>
<evidence type="ECO:0000256" key="5">
    <source>
        <dbReference type="ARBA" id="ARBA00023136"/>
    </source>
</evidence>